<evidence type="ECO:0000256" key="1">
    <source>
        <dbReference type="ARBA" id="ARBA00004429"/>
    </source>
</evidence>
<feature type="transmembrane region" description="Helical" evidence="8">
    <location>
        <begin position="101"/>
        <end position="122"/>
    </location>
</feature>
<evidence type="ECO:0000313" key="11">
    <source>
        <dbReference type="Proteomes" id="UP000524450"/>
    </source>
</evidence>
<dbReference type="PANTHER" id="PTHR43357">
    <property type="entry name" value="INNER MEMBRANE ABC TRANSPORTER PERMEASE PROTEIN YDCV"/>
    <property type="match status" value="1"/>
</dbReference>
<evidence type="ECO:0000259" key="9">
    <source>
        <dbReference type="PROSITE" id="PS50928"/>
    </source>
</evidence>
<accession>A0A840FL26</accession>
<comment type="caution">
    <text evidence="10">The sequence shown here is derived from an EMBL/GenBank/DDBJ whole genome shotgun (WGS) entry which is preliminary data.</text>
</comment>
<dbReference type="Proteomes" id="UP000524450">
    <property type="component" value="Unassembled WGS sequence"/>
</dbReference>
<feature type="transmembrane region" description="Helical" evidence="8">
    <location>
        <begin position="12"/>
        <end position="36"/>
    </location>
</feature>
<name>A0A840FL26_9BURK</name>
<dbReference type="InterPro" id="IPR000515">
    <property type="entry name" value="MetI-like"/>
</dbReference>
<sequence length="266" mass="28744">MRNNTQPKAPFLFAVTAIVSLFMIAPMLLSVMAGLVNNYSAGLKSGLTLRWLSEVWENYGGTVGWSLALAAACVAGTVLLGVPCAYALARSRSRAARIFEELLTLPVAVPGLATALALILAYGQLTAFRQSFAFILVGHIVFTLPFMVRTVSSAFQRDDLLALEEAARSLGANFRQRSMGILVPAVFPAIVAGSLMVFTLSVGEFNLTWMLHTPLTRTLPVGLADSYASMRIEIGSAYTLVFFAVILPVLWGLQYLANLIQKRHGT</sequence>
<keyword evidence="4" id="KW-0997">Cell inner membrane</keyword>
<dbReference type="PANTHER" id="PTHR43357:SF4">
    <property type="entry name" value="INNER MEMBRANE ABC TRANSPORTER PERMEASE PROTEIN YDCV"/>
    <property type="match status" value="1"/>
</dbReference>
<dbReference type="PROSITE" id="PS50928">
    <property type="entry name" value="ABC_TM1"/>
    <property type="match status" value="1"/>
</dbReference>
<gene>
    <name evidence="10" type="ORF">GGD71_000677</name>
</gene>
<feature type="transmembrane region" description="Helical" evidence="8">
    <location>
        <begin position="128"/>
        <end position="148"/>
    </location>
</feature>
<dbReference type="RefSeq" id="WP_184635286.1">
    <property type="nucleotide sequence ID" value="NZ_JACIFZ010000001.1"/>
</dbReference>
<evidence type="ECO:0000256" key="8">
    <source>
        <dbReference type="RuleBase" id="RU363032"/>
    </source>
</evidence>
<evidence type="ECO:0000256" key="4">
    <source>
        <dbReference type="ARBA" id="ARBA00022519"/>
    </source>
</evidence>
<dbReference type="Pfam" id="PF00528">
    <property type="entry name" value="BPD_transp_1"/>
    <property type="match status" value="1"/>
</dbReference>
<dbReference type="SUPFAM" id="SSF161098">
    <property type="entry name" value="MetI-like"/>
    <property type="match status" value="1"/>
</dbReference>
<dbReference type="Gene3D" id="1.10.3720.10">
    <property type="entry name" value="MetI-like"/>
    <property type="match status" value="1"/>
</dbReference>
<dbReference type="AlphaFoldDB" id="A0A840FL26"/>
<keyword evidence="5 8" id="KW-0812">Transmembrane</keyword>
<evidence type="ECO:0000256" key="5">
    <source>
        <dbReference type="ARBA" id="ARBA00022692"/>
    </source>
</evidence>
<feature type="transmembrane region" description="Helical" evidence="8">
    <location>
        <begin position="237"/>
        <end position="257"/>
    </location>
</feature>
<dbReference type="CDD" id="cd06261">
    <property type="entry name" value="TM_PBP2"/>
    <property type="match status" value="1"/>
</dbReference>
<feature type="transmembrane region" description="Helical" evidence="8">
    <location>
        <begin position="65"/>
        <end position="89"/>
    </location>
</feature>
<proteinExistence type="inferred from homology"/>
<dbReference type="GO" id="GO:0005886">
    <property type="term" value="C:plasma membrane"/>
    <property type="evidence" value="ECO:0007669"/>
    <property type="project" value="UniProtKB-SubCell"/>
</dbReference>
<dbReference type="GO" id="GO:0055085">
    <property type="term" value="P:transmembrane transport"/>
    <property type="evidence" value="ECO:0007669"/>
    <property type="project" value="InterPro"/>
</dbReference>
<evidence type="ECO:0000256" key="7">
    <source>
        <dbReference type="ARBA" id="ARBA00023136"/>
    </source>
</evidence>
<dbReference type="EMBL" id="JACIFZ010000001">
    <property type="protein sequence ID" value="MBB4219930.1"/>
    <property type="molecule type" value="Genomic_DNA"/>
</dbReference>
<evidence type="ECO:0000256" key="6">
    <source>
        <dbReference type="ARBA" id="ARBA00022989"/>
    </source>
</evidence>
<evidence type="ECO:0000256" key="2">
    <source>
        <dbReference type="ARBA" id="ARBA00022448"/>
    </source>
</evidence>
<comment type="similarity">
    <text evidence="8">Belongs to the binding-protein-dependent transport system permease family.</text>
</comment>
<dbReference type="InterPro" id="IPR035906">
    <property type="entry name" value="MetI-like_sf"/>
</dbReference>
<evidence type="ECO:0000256" key="3">
    <source>
        <dbReference type="ARBA" id="ARBA00022475"/>
    </source>
</evidence>
<keyword evidence="3" id="KW-1003">Cell membrane</keyword>
<keyword evidence="6 8" id="KW-1133">Transmembrane helix</keyword>
<feature type="domain" description="ABC transmembrane type-1" evidence="9">
    <location>
        <begin position="63"/>
        <end position="251"/>
    </location>
</feature>
<keyword evidence="7 8" id="KW-0472">Membrane</keyword>
<feature type="transmembrane region" description="Helical" evidence="8">
    <location>
        <begin position="181"/>
        <end position="202"/>
    </location>
</feature>
<keyword evidence="2 8" id="KW-0813">Transport</keyword>
<comment type="subcellular location">
    <subcellularLocation>
        <location evidence="1">Cell inner membrane</location>
        <topology evidence="1">Multi-pass membrane protein</topology>
    </subcellularLocation>
    <subcellularLocation>
        <location evidence="8">Cell membrane</location>
        <topology evidence="8">Multi-pass membrane protein</topology>
    </subcellularLocation>
</comment>
<protein>
    <submittedName>
        <fullName evidence="10">Putative spermidine/putrescine transport system permease protein</fullName>
    </submittedName>
</protein>
<organism evidence="10 11">
    <name type="scientific">Variovorax guangxiensis</name>
    <dbReference type="NCBI Taxonomy" id="1775474"/>
    <lineage>
        <taxon>Bacteria</taxon>
        <taxon>Pseudomonadati</taxon>
        <taxon>Pseudomonadota</taxon>
        <taxon>Betaproteobacteria</taxon>
        <taxon>Burkholderiales</taxon>
        <taxon>Comamonadaceae</taxon>
        <taxon>Variovorax</taxon>
    </lineage>
</organism>
<evidence type="ECO:0000313" key="10">
    <source>
        <dbReference type="EMBL" id="MBB4219930.1"/>
    </source>
</evidence>
<reference evidence="10 11" key="1">
    <citation type="submission" date="2020-08" db="EMBL/GenBank/DDBJ databases">
        <title>Genomic Encyclopedia of Type Strains, Phase IV (KMG-V): Genome sequencing to study the core and pangenomes of soil and plant-associated prokaryotes.</title>
        <authorList>
            <person name="Whitman W."/>
        </authorList>
    </citation>
    <scope>NUCLEOTIDE SEQUENCE [LARGE SCALE GENOMIC DNA]</scope>
    <source>
        <strain evidence="10 11">34/80</strain>
    </source>
</reference>